<evidence type="ECO:0000313" key="1">
    <source>
        <dbReference type="EMBL" id="KAB8071217.1"/>
    </source>
</evidence>
<dbReference type="AlphaFoldDB" id="A0A5N5WU22"/>
<protein>
    <recommendedName>
        <fullName evidence="3">DRBM domain-containing protein</fullName>
    </recommendedName>
</protein>
<evidence type="ECO:0008006" key="3">
    <source>
        <dbReference type="Google" id="ProtNLM"/>
    </source>
</evidence>
<evidence type="ECO:0000313" key="2">
    <source>
        <dbReference type="Proteomes" id="UP000326565"/>
    </source>
</evidence>
<name>A0A5N5WU22_9EURO</name>
<proteinExistence type="predicted"/>
<keyword evidence="2" id="KW-1185">Reference proteome</keyword>
<reference evidence="1 2" key="1">
    <citation type="submission" date="2019-04" db="EMBL/GenBank/DDBJ databases">
        <title>Friends and foes A comparative genomics study of 23 Aspergillus species from section Flavi.</title>
        <authorList>
            <consortium name="DOE Joint Genome Institute"/>
            <person name="Kjaerbolling I."/>
            <person name="Vesth T."/>
            <person name="Frisvad J.C."/>
            <person name="Nybo J.L."/>
            <person name="Theobald S."/>
            <person name="Kildgaard S."/>
            <person name="Isbrandt T."/>
            <person name="Kuo A."/>
            <person name="Sato A."/>
            <person name="Lyhne E.K."/>
            <person name="Kogle M.E."/>
            <person name="Wiebenga A."/>
            <person name="Kun R.S."/>
            <person name="Lubbers R.J."/>
            <person name="Makela M.R."/>
            <person name="Barry K."/>
            <person name="Chovatia M."/>
            <person name="Clum A."/>
            <person name="Daum C."/>
            <person name="Haridas S."/>
            <person name="He G."/>
            <person name="LaButti K."/>
            <person name="Lipzen A."/>
            <person name="Mondo S."/>
            <person name="Riley R."/>
            <person name="Salamov A."/>
            <person name="Simmons B.A."/>
            <person name="Magnuson J.K."/>
            <person name="Henrissat B."/>
            <person name="Mortensen U.H."/>
            <person name="Larsen T.O."/>
            <person name="Devries R.P."/>
            <person name="Grigoriev I.V."/>
            <person name="Machida M."/>
            <person name="Baker S.E."/>
            <person name="Andersen M.R."/>
        </authorList>
    </citation>
    <scope>NUCLEOTIDE SEQUENCE [LARGE SCALE GENOMIC DNA]</scope>
    <source>
        <strain evidence="1 2">CBS 151.66</strain>
    </source>
</reference>
<dbReference type="EMBL" id="ML732279">
    <property type="protein sequence ID" value="KAB8071217.1"/>
    <property type="molecule type" value="Genomic_DNA"/>
</dbReference>
<gene>
    <name evidence="1" type="ORF">BDV29DRAFT_159699</name>
</gene>
<dbReference type="CDD" id="cd00048">
    <property type="entry name" value="DSRM_SF"/>
    <property type="match status" value="1"/>
</dbReference>
<dbReference type="OrthoDB" id="3767426at2759"/>
<dbReference type="Gene3D" id="3.30.160.20">
    <property type="match status" value="1"/>
</dbReference>
<dbReference type="Proteomes" id="UP000326565">
    <property type="component" value="Unassembled WGS sequence"/>
</dbReference>
<organism evidence="1 2">
    <name type="scientific">Aspergillus leporis</name>
    <dbReference type="NCBI Taxonomy" id="41062"/>
    <lineage>
        <taxon>Eukaryota</taxon>
        <taxon>Fungi</taxon>
        <taxon>Dikarya</taxon>
        <taxon>Ascomycota</taxon>
        <taxon>Pezizomycotina</taxon>
        <taxon>Eurotiomycetes</taxon>
        <taxon>Eurotiomycetidae</taxon>
        <taxon>Eurotiales</taxon>
        <taxon>Aspergillaceae</taxon>
        <taxon>Aspergillus</taxon>
        <taxon>Aspergillus subgen. Circumdati</taxon>
    </lineage>
</organism>
<accession>A0A5N5WU22</accession>
<dbReference type="SUPFAM" id="SSF54768">
    <property type="entry name" value="dsRNA-binding domain-like"/>
    <property type="match status" value="1"/>
</dbReference>
<sequence length="214" mass="23405">MSPAAVPTDCYTSTDFEIGKRLSSTQMAIQLAVSSPEGRANDGLSQLDRLITTYDFEGAVAALAKANFDLPRTELIGDETYQDILYKIIGYVRLGDSKDSFPALMYRLPLLEIPSCQTDIAIDAIAQRLQTARGSSPSIPEADNWRYTSLLWEKAQVAGVKPEVTEACISNFPSKFRVTIKCLGAEASGEGRNKKLARHIAAKGVCEILKIRLT</sequence>